<gene>
    <name evidence="1" type="ORF">AB1Y20_007824</name>
</gene>
<reference evidence="1 2" key="1">
    <citation type="journal article" date="2024" name="Science">
        <title>Giant polyketide synthase enzymes in the biosynthesis of giant marine polyether toxins.</title>
        <authorList>
            <person name="Fallon T.R."/>
            <person name="Shende V.V."/>
            <person name="Wierzbicki I.H."/>
            <person name="Pendleton A.L."/>
            <person name="Watervoot N.F."/>
            <person name="Auber R.P."/>
            <person name="Gonzalez D.J."/>
            <person name="Wisecaver J.H."/>
            <person name="Moore B.S."/>
        </authorList>
    </citation>
    <scope>NUCLEOTIDE SEQUENCE [LARGE SCALE GENOMIC DNA]</scope>
    <source>
        <strain evidence="1 2">12B1</strain>
    </source>
</reference>
<dbReference type="Gene3D" id="1.25.10.10">
    <property type="entry name" value="Leucine-rich Repeat Variant"/>
    <property type="match status" value="1"/>
</dbReference>
<dbReference type="AlphaFoldDB" id="A0AB34IW12"/>
<evidence type="ECO:0008006" key="3">
    <source>
        <dbReference type="Google" id="ProtNLM"/>
    </source>
</evidence>
<dbReference type="SUPFAM" id="SSF48371">
    <property type="entry name" value="ARM repeat"/>
    <property type="match status" value="1"/>
</dbReference>
<protein>
    <recommendedName>
        <fullName evidence="3">Protein HGH1 homolog</fullName>
    </recommendedName>
</protein>
<evidence type="ECO:0000313" key="2">
    <source>
        <dbReference type="Proteomes" id="UP001515480"/>
    </source>
</evidence>
<dbReference type="InterPro" id="IPR016024">
    <property type="entry name" value="ARM-type_fold"/>
</dbReference>
<sequence>MVPSNPDEESVSARSGKFRRAVEAMPSCSAAEAAALVAQLRATDEARLKALREAVALCTDPKSGAANNRQLGEAGALEACVSLLREGKGLTMDAAAAELVWSLARNQADECCAAGVVELLVPLASALEARAEKPREGGQIGPNNVAGCALRTIAAGGKKARAHVVKAGGIESIVAARRGCKLSEDEAQTPKDIFRAQILKEVSS</sequence>
<evidence type="ECO:0000313" key="1">
    <source>
        <dbReference type="EMBL" id="KAL1506960.1"/>
    </source>
</evidence>
<comment type="caution">
    <text evidence="1">The sequence shown here is derived from an EMBL/GenBank/DDBJ whole genome shotgun (WGS) entry which is preliminary data.</text>
</comment>
<dbReference type="Proteomes" id="UP001515480">
    <property type="component" value="Unassembled WGS sequence"/>
</dbReference>
<dbReference type="InterPro" id="IPR011989">
    <property type="entry name" value="ARM-like"/>
</dbReference>
<organism evidence="1 2">
    <name type="scientific">Prymnesium parvum</name>
    <name type="common">Toxic golden alga</name>
    <dbReference type="NCBI Taxonomy" id="97485"/>
    <lineage>
        <taxon>Eukaryota</taxon>
        <taxon>Haptista</taxon>
        <taxon>Haptophyta</taxon>
        <taxon>Prymnesiophyceae</taxon>
        <taxon>Prymnesiales</taxon>
        <taxon>Prymnesiaceae</taxon>
        <taxon>Prymnesium</taxon>
    </lineage>
</organism>
<proteinExistence type="predicted"/>
<accession>A0AB34IW12</accession>
<dbReference type="EMBL" id="JBGBPQ010000018">
    <property type="protein sequence ID" value="KAL1506960.1"/>
    <property type="molecule type" value="Genomic_DNA"/>
</dbReference>
<keyword evidence="2" id="KW-1185">Reference proteome</keyword>
<name>A0AB34IW12_PRYPA</name>